<dbReference type="GO" id="GO:0009245">
    <property type="term" value="P:lipid A biosynthetic process"/>
    <property type="evidence" value="ECO:0007669"/>
    <property type="project" value="UniProtKB-KW"/>
</dbReference>
<dbReference type="EMBL" id="UINC01127591">
    <property type="protein sequence ID" value="SVD06808.1"/>
    <property type="molecule type" value="Genomic_DNA"/>
</dbReference>
<evidence type="ECO:0000256" key="3">
    <source>
        <dbReference type="ARBA" id="ARBA00022679"/>
    </source>
</evidence>
<dbReference type="InterPro" id="IPR029098">
    <property type="entry name" value="Acetyltransf_C"/>
</dbReference>
<dbReference type="Gene3D" id="2.160.10.10">
    <property type="entry name" value="Hexapeptide repeat proteins"/>
    <property type="match status" value="1"/>
</dbReference>
<dbReference type="InterPro" id="IPR010137">
    <property type="entry name" value="Lipid_A_LpxA"/>
</dbReference>
<dbReference type="NCBIfam" id="TIGR01852">
    <property type="entry name" value="lipid_A_lpxA"/>
    <property type="match status" value="1"/>
</dbReference>
<keyword evidence="1" id="KW-0444">Lipid biosynthesis</keyword>
<dbReference type="EMBL" id="UINC01101785">
    <property type="protein sequence ID" value="SVC62874.1"/>
    <property type="molecule type" value="Genomic_DNA"/>
</dbReference>
<protein>
    <recommendedName>
        <fullName evidence="6">UDP N-acetylglucosamine O-acyltransferase C-terminal domain-containing protein</fullName>
    </recommendedName>
</protein>
<keyword evidence="2" id="KW-0441">Lipid A biosynthesis</keyword>
<evidence type="ECO:0000313" key="9">
    <source>
        <dbReference type="EMBL" id="SVD06808.1"/>
    </source>
</evidence>
<dbReference type="AlphaFoldDB" id="A0A382NNW1"/>
<dbReference type="GO" id="GO:0008780">
    <property type="term" value="F:acyl-[acyl-carrier-protein]-UDP-N-acetylglucosamine O-acyltransferase activity"/>
    <property type="evidence" value="ECO:0007669"/>
    <property type="project" value="InterPro"/>
</dbReference>
<name>A0A382NNW1_9ZZZZ</name>
<gene>
    <name evidence="7" type="ORF">METZ01_LOCUS315728</name>
    <name evidence="8" type="ORF">METZ01_LOCUS355639</name>
    <name evidence="9" type="ORF">METZ01_LOCUS359662</name>
</gene>
<proteinExistence type="predicted"/>
<dbReference type="NCBIfam" id="NF003657">
    <property type="entry name" value="PRK05289.1"/>
    <property type="match status" value="1"/>
</dbReference>
<evidence type="ECO:0000256" key="4">
    <source>
        <dbReference type="ARBA" id="ARBA00023098"/>
    </source>
</evidence>
<accession>A0A382NNW1</accession>
<evidence type="ECO:0000256" key="1">
    <source>
        <dbReference type="ARBA" id="ARBA00022516"/>
    </source>
</evidence>
<dbReference type="CDD" id="cd03351">
    <property type="entry name" value="LbH_UDP-GlcNAc_AT"/>
    <property type="match status" value="1"/>
</dbReference>
<dbReference type="GO" id="GO:0016020">
    <property type="term" value="C:membrane"/>
    <property type="evidence" value="ECO:0007669"/>
    <property type="project" value="GOC"/>
</dbReference>
<keyword evidence="5" id="KW-0012">Acyltransferase</keyword>
<evidence type="ECO:0000256" key="2">
    <source>
        <dbReference type="ARBA" id="ARBA00022556"/>
    </source>
</evidence>
<dbReference type="Pfam" id="PF13720">
    <property type="entry name" value="Acetyltransf_11"/>
    <property type="match status" value="1"/>
</dbReference>
<dbReference type="InterPro" id="IPR001451">
    <property type="entry name" value="Hexapep"/>
</dbReference>
<sequence>MAIDPTAIIHETAKIHKGATILASAVIGANVEIGSGTVVDSHAVIAGPTKIGKNNHIYSFASVGGDPQDITYQDGQESNLVIGDDNLIREFCTINRGTEKENSLTRIGSNNMLMSYVHIAHDCQLGDHIIMSNNASLAGHVRISDWAILGGFVLVKQFCNIGRHTYAGMGSQINKDIPDYMVAAGVHPKIRSINTVGLKRRGFSASSIASIRRAFKAVYRDSQGRLLDQALNELEASESDSPEVMQLVECIRNSRVGIMRGPADEISTS</sequence>
<dbReference type="InterPro" id="IPR037157">
    <property type="entry name" value="Acetyltransf_C_sf"/>
</dbReference>
<dbReference type="PANTHER" id="PTHR43480:SF1">
    <property type="entry name" value="ACYL-[ACYL-CARRIER-PROTEIN]--UDP-N-ACETYLGLUCOSAMINE O-ACYLTRANSFERASE, MITOCHONDRIAL-RELATED"/>
    <property type="match status" value="1"/>
</dbReference>
<evidence type="ECO:0000259" key="6">
    <source>
        <dbReference type="Pfam" id="PF13720"/>
    </source>
</evidence>
<dbReference type="PANTHER" id="PTHR43480">
    <property type="entry name" value="ACYL-[ACYL-CARRIER-PROTEIN]--UDP-N-ACETYLGLUCOSAMINE O-ACYLTRANSFERASE"/>
    <property type="match status" value="1"/>
</dbReference>
<reference evidence="7" key="1">
    <citation type="submission" date="2018-05" db="EMBL/GenBank/DDBJ databases">
        <authorList>
            <person name="Lanie J.A."/>
            <person name="Ng W.-L."/>
            <person name="Kazmierczak K.M."/>
            <person name="Andrzejewski T.M."/>
            <person name="Davidsen T.M."/>
            <person name="Wayne K.J."/>
            <person name="Tettelin H."/>
            <person name="Glass J.I."/>
            <person name="Rusch D."/>
            <person name="Podicherti R."/>
            <person name="Tsui H.-C.T."/>
            <person name="Winkler M.E."/>
        </authorList>
    </citation>
    <scope>NUCLEOTIDE SEQUENCE</scope>
</reference>
<evidence type="ECO:0000313" key="8">
    <source>
        <dbReference type="EMBL" id="SVD02785.1"/>
    </source>
</evidence>
<dbReference type="InterPro" id="IPR011004">
    <property type="entry name" value="Trimer_LpxA-like_sf"/>
</dbReference>
<keyword evidence="4" id="KW-0443">Lipid metabolism</keyword>
<organism evidence="7">
    <name type="scientific">marine metagenome</name>
    <dbReference type="NCBI Taxonomy" id="408172"/>
    <lineage>
        <taxon>unclassified sequences</taxon>
        <taxon>metagenomes</taxon>
        <taxon>ecological metagenomes</taxon>
    </lineage>
</organism>
<dbReference type="EMBL" id="UINC01125150">
    <property type="protein sequence ID" value="SVD02785.1"/>
    <property type="molecule type" value="Genomic_DNA"/>
</dbReference>
<evidence type="ECO:0000313" key="7">
    <source>
        <dbReference type="EMBL" id="SVC62874.1"/>
    </source>
</evidence>
<feature type="domain" description="UDP N-acetylglucosamine O-acyltransferase C-terminal" evidence="6">
    <location>
        <begin position="176"/>
        <end position="259"/>
    </location>
</feature>
<keyword evidence="3" id="KW-0808">Transferase</keyword>
<dbReference type="Gene3D" id="1.20.1180.10">
    <property type="entry name" value="Udp N-acetylglucosamine O-acyltransferase, C-terminal domain"/>
    <property type="match status" value="1"/>
</dbReference>
<dbReference type="PIRSF" id="PIRSF000456">
    <property type="entry name" value="UDP-GlcNAc_acltr"/>
    <property type="match status" value="1"/>
</dbReference>
<dbReference type="SUPFAM" id="SSF51161">
    <property type="entry name" value="Trimeric LpxA-like enzymes"/>
    <property type="match status" value="1"/>
</dbReference>
<dbReference type="Pfam" id="PF00132">
    <property type="entry name" value="Hexapep"/>
    <property type="match status" value="2"/>
</dbReference>
<evidence type="ECO:0000256" key="5">
    <source>
        <dbReference type="ARBA" id="ARBA00023315"/>
    </source>
</evidence>